<dbReference type="RefSeq" id="XP_021873433.1">
    <property type="nucleotide sequence ID" value="XM_022014599.1"/>
</dbReference>
<gene>
    <name evidence="2" type="ORF">BD324DRAFT_614482</name>
</gene>
<accession>A0A1Y1UNL6</accession>
<dbReference type="AlphaFoldDB" id="A0A1Y1UNL6"/>
<dbReference type="PANTHER" id="PTHR42791:SF1">
    <property type="entry name" value="N-ACETYLTRANSFERASE DOMAIN-CONTAINING PROTEIN"/>
    <property type="match status" value="1"/>
</dbReference>
<evidence type="ECO:0000259" key="1">
    <source>
        <dbReference type="Pfam" id="PF13508"/>
    </source>
</evidence>
<name>A0A1Y1UNL6_9TREE</name>
<dbReference type="Gene3D" id="3.40.630.30">
    <property type="match status" value="1"/>
</dbReference>
<evidence type="ECO:0000313" key="2">
    <source>
        <dbReference type="EMBL" id="ORX39648.1"/>
    </source>
</evidence>
<dbReference type="InterPro" id="IPR052523">
    <property type="entry name" value="Trichothecene_AcTrans"/>
</dbReference>
<feature type="domain" description="N-acetyltransferase" evidence="1">
    <location>
        <begin position="138"/>
        <end position="188"/>
    </location>
</feature>
<dbReference type="Proteomes" id="UP000193218">
    <property type="component" value="Unassembled WGS sequence"/>
</dbReference>
<keyword evidence="3" id="KW-1185">Reference proteome</keyword>
<sequence>MWLRRLEWATDEQLDRISEIWSTSLRDAWIVQANHGFDQTIVSRAFRYRAQVGVTDACVWVAGEKEGEIQGAMHVFPKGCDIWVSKTAKSAWPTWQDAMDPQVYAWKLREVSPRLDDLYDRACRKYNTTLKESIFLSVIGVDTKAQRRGIGEALMSVLKKEAVKLNTIICLACGEEDTVRWYEKAGFEDVLSDAMDIRGRQGRVHVMLWRASMEGRSTNPRHCSEWSSW</sequence>
<protein>
    <recommendedName>
        <fullName evidence="1">N-acetyltransferase domain-containing protein</fullName>
    </recommendedName>
</protein>
<dbReference type="GO" id="GO:0016747">
    <property type="term" value="F:acyltransferase activity, transferring groups other than amino-acyl groups"/>
    <property type="evidence" value="ECO:0007669"/>
    <property type="project" value="InterPro"/>
</dbReference>
<proteinExistence type="predicted"/>
<dbReference type="Pfam" id="PF13508">
    <property type="entry name" value="Acetyltransf_7"/>
    <property type="match status" value="1"/>
</dbReference>
<dbReference type="PANTHER" id="PTHR42791">
    <property type="entry name" value="GNAT FAMILY ACETYLTRANSFERASE"/>
    <property type="match status" value="1"/>
</dbReference>
<dbReference type="InterPro" id="IPR016181">
    <property type="entry name" value="Acyl_CoA_acyltransferase"/>
</dbReference>
<dbReference type="GeneID" id="33556407"/>
<dbReference type="STRING" id="4999.A0A1Y1UNL6"/>
<evidence type="ECO:0000313" key="3">
    <source>
        <dbReference type="Proteomes" id="UP000193218"/>
    </source>
</evidence>
<dbReference type="SUPFAM" id="SSF55729">
    <property type="entry name" value="Acyl-CoA N-acyltransferases (Nat)"/>
    <property type="match status" value="1"/>
</dbReference>
<dbReference type="InterPro" id="IPR000182">
    <property type="entry name" value="GNAT_dom"/>
</dbReference>
<dbReference type="InParanoid" id="A0A1Y1UNL6"/>
<dbReference type="EMBL" id="NBSH01000002">
    <property type="protein sequence ID" value="ORX39648.1"/>
    <property type="molecule type" value="Genomic_DNA"/>
</dbReference>
<dbReference type="OrthoDB" id="61113at2759"/>
<organism evidence="2 3">
    <name type="scientific">Kockovaella imperatae</name>
    <dbReference type="NCBI Taxonomy" id="4999"/>
    <lineage>
        <taxon>Eukaryota</taxon>
        <taxon>Fungi</taxon>
        <taxon>Dikarya</taxon>
        <taxon>Basidiomycota</taxon>
        <taxon>Agaricomycotina</taxon>
        <taxon>Tremellomycetes</taxon>
        <taxon>Tremellales</taxon>
        <taxon>Cuniculitremaceae</taxon>
        <taxon>Kockovaella</taxon>
    </lineage>
</organism>
<reference evidence="2 3" key="1">
    <citation type="submission" date="2017-03" db="EMBL/GenBank/DDBJ databases">
        <title>Widespread Adenine N6-methylation of Active Genes in Fungi.</title>
        <authorList>
            <consortium name="DOE Joint Genome Institute"/>
            <person name="Mondo S.J."/>
            <person name="Dannebaum R.O."/>
            <person name="Kuo R.C."/>
            <person name="Louie K.B."/>
            <person name="Bewick A.J."/>
            <person name="Labutti K."/>
            <person name="Haridas S."/>
            <person name="Kuo A."/>
            <person name="Salamov A."/>
            <person name="Ahrendt S.R."/>
            <person name="Lau R."/>
            <person name="Bowen B.P."/>
            <person name="Lipzen A."/>
            <person name="Sullivan W."/>
            <person name="Andreopoulos W.B."/>
            <person name="Clum A."/>
            <person name="Lindquist E."/>
            <person name="Daum C."/>
            <person name="Northen T.R."/>
            <person name="Ramamoorthy G."/>
            <person name="Schmitz R.J."/>
            <person name="Gryganskyi A."/>
            <person name="Culley D."/>
            <person name="Magnuson J."/>
            <person name="James T.Y."/>
            <person name="O'Malley M.A."/>
            <person name="Stajich J.E."/>
            <person name="Spatafora J.W."/>
            <person name="Visel A."/>
            <person name="Grigoriev I.V."/>
        </authorList>
    </citation>
    <scope>NUCLEOTIDE SEQUENCE [LARGE SCALE GENOMIC DNA]</scope>
    <source>
        <strain evidence="2 3">NRRL Y-17943</strain>
    </source>
</reference>
<comment type="caution">
    <text evidence="2">The sequence shown here is derived from an EMBL/GenBank/DDBJ whole genome shotgun (WGS) entry which is preliminary data.</text>
</comment>